<dbReference type="InterPro" id="IPR018303">
    <property type="entry name" value="ATPase_P-typ_P_site"/>
</dbReference>
<dbReference type="PANTHER" id="PTHR48085">
    <property type="entry name" value="CADMIUM/ZINC-TRANSPORTING ATPASE HMA2-RELATED"/>
    <property type="match status" value="1"/>
</dbReference>
<dbReference type="InterPro" id="IPR044492">
    <property type="entry name" value="P_typ_ATPase_HD_dom"/>
</dbReference>
<dbReference type="GO" id="GO:0046872">
    <property type="term" value="F:metal ion binding"/>
    <property type="evidence" value="ECO:0007669"/>
    <property type="project" value="UniProtKB-KW"/>
</dbReference>
<dbReference type="SFLD" id="SFLDF00027">
    <property type="entry name" value="p-type_atpase"/>
    <property type="match status" value="1"/>
</dbReference>
<evidence type="ECO:0000256" key="5">
    <source>
        <dbReference type="ARBA" id="ARBA00022967"/>
    </source>
</evidence>
<gene>
    <name evidence="12" type="ORF">D9R14_14670</name>
</gene>
<dbReference type="Gene3D" id="3.40.1110.10">
    <property type="entry name" value="Calcium-transporting ATPase, cytoplasmic domain N"/>
    <property type="match status" value="1"/>
</dbReference>
<dbReference type="InterPro" id="IPR001757">
    <property type="entry name" value="P_typ_ATPase"/>
</dbReference>
<dbReference type="InterPro" id="IPR051014">
    <property type="entry name" value="Cation_Transport_ATPase_IB"/>
</dbReference>
<feature type="domain" description="P-type ATPase A" evidence="11">
    <location>
        <begin position="129"/>
        <end position="228"/>
    </location>
</feature>
<evidence type="ECO:0000256" key="8">
    <source>
        <dbReference type="ARBA" id="ARBA00039097"/>
    </source>
</evidence>
<dbReference type="Gene3D" id="2.70.150.10">
    <property type="entry name" value="Calcium-transporting ATPase, cytoplasmic transduction domain A"/>
    <property type="match status" value="1"/>
</dbReference>
<dbReference type="SUPFAM" id="SSF81653">
    <property type="entry name" value="Calcium ATPase, transduction domain A"/>
    <property type="match status" value="1"/>
</dbReference>
<keyword evidence="4 10" id="KW-0479">Metal-binding</keyword>
<dbReference type="InterPro" id="IPR023299">
    <property type="entry name" value="ATPase_P-typ_cyto_dom_N"/>
</dbReference>
<dbReference type="SFLD" id="SFLDS00003">
    <property type="entry name" value="Haloacid_Dehalogenase"/>
    <property type="match status" value="1"/>
</dbReference>
<feature type="transmembrane region" description="Helical" evidence="10">
    <location>
        <begin position="22"/>
        <end position="42"/>
    </location>
</feature>
<dbReference type="InterPro" id="IPR059000">
    <property type="entry name" value="ATPase_P-type_domA"/>
</dbReference>
<dbReference type="AlphaFoldDB" id="A0A3L7A8A7"/>
<dbReference type="PANTHER" id="PTHR48085:SF5">
    <property type="entry name" value="CADMIUM_ZINC-TRANSPORTING ATPASE HMA4-RELATED"/>
    <property type="match status" value="1"/>
</dbReference>
<comment type="catalytic activity">
    <reaction evidence="9">
        <text>Zn(2+)(in) + ATP + H2O = Zn(2+)(out) + ADP + phosphate + H(+)</text>
        <dbReference type="Rhea" id="RHEA:20621"/>
        <dbReference type="ChEBI" id="CHEBI:15377"/>
        <dbReference type="ChEBI" id="CHEBI:15378"/>
        <dbReference type="ChEBI" id="CHEBI:29105"/>
        <dbReference type="ChEBI" id="CHEBI:30616"/>
        <dbReference type="ChEBI" id="CHEBI:43474"/>
        <dbReference type="ChEBI" id="CHEBI:456216"/>
        <dbReference type="EC" id="7.2.2.12"/>
    </reaction>
</comment>
<dbReference type="NCBIfam" id="TIGR01525">
    <property type="entry name" value="ATPase-IB_hvy"/>
    <property type="match status" value="1"/>
</dbReference>
<evidence type="ECO:0000256" key="6">
    <source>
        <dbReference type="ARBA" id="ARBA00022989"/>
    </source>
</evidence>
<sequence length="648" mass="64895">MHAETSTATANLDPPAAAGGRVLFALAALPLLAGTVLLLGFGRPDAAHVAFVLGTAPVLAALVLEIVRSLKAGQFGLDILAALSMSAALAFGEPLAGNVVALMYAGGQLLEALAQNRARREMTQLVARAPRTALRREGEDLVSRPIAAIGPGDVLLVRHGDAVPVDGRIADGSGLLDQSAITGEAHPVRRGAGETALSGSVNVGPAFDLVALKSARESTYAAIVRLVEAAAGSRAPLVRLADRYALGFLAVSLALAAGAALLSGDPRRALAVLVVATPCPLILAVPVALMAGLSRAAKLGVLVKSGGALEAMARVRALVLDKTGTLTEGRAAIAAIDVADGFDPDEVLRLAASLDQASNHVVAEALVAAARARGLPLSAPQDVAEDGGAGLTGRVEGYTVAIGSGAYVGARASGRLPEVRRSEEDATAMVKVAVDGRLAGRIVLADHMRAEAPAMAAALRAAGVDHIRLASGDRSAAVAALCRRIGADDCAGDLAPEEKVATVTSARAFGPVMMVGDGVNDAPALAAADVGVAMGARGAAASAEVADVVLLVDRLDRLAEGVAAARRALAIARQSVIAGIALSVLGMLAAAFGYLPPVEGALLQEAIDVAVILNALRALLPGAPPRPPQAGTAAHPAGGCAACRSSCP</sequence>
<keyword evidence="7 10" id="KW-0472">Membrane</keyword>
<evidence type="ECO:0000313" key="12">
    <source>
        <dbReference type="EMBL" id="RLP76636.1"/>
    </source>
</evidence>
<dbReference type="Proteomes" id="UP000269692">
    <property type="component" value="Unassembled WGS sequence"/>
</dbReference>
<dbReference type="InterPro" id="IPR023214">
    <property type="entry name" value="HAD_sf"/>
</dbReference>
<keyword evidence="10" id="KW-0547">Nucleotide-binding</keyword>
<dbReference type="PRINTS" id="PR00119">
    <property type="entry name" value="CATATPASE"/>
</dbReference>
<feature type="transmembrane region" description="Helical" evidence="10">
    <location>
        <begin position="79"/>
        <end position="105"/>
    </location>
</feature>
<proteinExistence type="inferred from homology"/>
<dbReference type="RefSeq" id="WP_121624090.1">
    <property type="nucleotide sequence ID" value="NZ_JACIIW010000007.1"/>
</dbReference>
<dbReference type="EMBL" id="RCTF01000012">
    <property type="protein sequence ID" value="RLP76636.1"/>
    <property type="molecule type" value="Genomic_DNA"/>
</dbReference>
<dbReference type="PROSITE" id="PS00154">
    <property type="entry name" value="ATPASE_E1_E2"/>
    <property type="match status" value="1"/>
</dbReference>
<name>A0A3L7A8A7_9HYPH</name>
<evidence type="ECO:0000256" key="9">
    <source>
        <dbReference type="ARBA" id="ARBA00047308"/>
    </source>
</evidence>
<dbReference type="Pfam" id="PF00702">
    <property type="entry name" value="Hydrolase"/>
    <property type="match status" value="1"/>
</dbReference>
<feature type="transmembrane region" description="Helical" evidence="10">
    <location>
        <begin position="269"/>
        <end position="289"/>
    </location>
</feature>
<dbReference type="GO" id="GO:0016887">
    <property type="term" value="F:ATP hydrolysis activity"/>
    <property type="evidence" value="ECO:0007669"/>
    <property type="project" value="InterPro"/>
</dbReference>
<reference evidence="12 13" key="1">
    <citation type="submission" date="2018-10" db="EMBL/GenBank/DDBJ databases">
        <title>Xanthobacter tagetidis genome sequencing and assembly.</title>
        <authorList>
            <person name="Maclea K.S."/>
            <person name="Goen A.E."/>
            <person name="Fatima S.A."/>
        </authorList>
    </citation>
    <scope>NUCLEOTIDE SEQUENCE [LARGE SCALE GENOMIC DNA]</scope>
    <source>
        <strain evidence="12 13">ATCC 700314</strain>
    </source>
</reference>
<dbReference type="SUPFAM" id="SSF56784">
    <property type="entry name" value="HAD-like"/>
    <property type="match status" value="1"/>
</dbReference>
<dbReference type="SFLD" id="SFLDG00002">
    <property type="entry name" value="C1.7:_P-type_atpase_like"/>
    <property type="match status" value="1"/>
</dbReference>
<feature type="transmembrane region" description="Helical" evidence="10">
    <location>
        <begin position="49"/>
        <end position="67"/>
    </location>
</feature>
<organism evidence="12 13">
    <name type="scientific">Xanthobacter tagetidis</name>
    <dbReference type="NCBI Taxonomy" id="60216"/>
    <lineage>
        <taxon>Bacteria</taxon>
        <taxon>Pseudomonadati</taxon>
        <taxon>Pseudomonadota</taxon>
        <taxon>Alphaproteobacteria</taxon>
        <taxon>Hyphomicrobiales</taxon>
        <taxon>Xanthobacteraceae</taxon>
        <taxon>Xanthobacter</taxon>
    </lineage>
</organism>
<comment type="subcellular location">
    <subcellularLocation>
        <location evidence="10">Cell membrane</location>
    </subcellularLocation>
    <subcellularLocation>
        <location evidence="1">Membrane</location>
    </subcellularLocation>
</comment>
<dbReference type="SUPFAM" id="SSF81665">
    <property type="entry name" value="Calcium ATPase, transmembrane domain M"/>
    <property type="match status" value="1"/>
</dbReference>
<keyword evidence="5" id="KW-1278">Translocase</keyword>
<evidence type="ECO:0000256" key="3">
    <source>
        <dbReference type="ARBA" id="ARBA00022692"/>
    </source>
</evidence>
<evidence type="ECO:0000256" key="10">
    <source>
        <dbReference type="RuleBase" id="RU362081"/>
    </source>
</evidence>
<comment type="caution">
    <text evidence="12">The sequence shown here is derived from an EMBL/GenBank/DDBJ whole genome shotgun (WGS) entry which is preliminary data.</text>
</comment>
<evidence type="ECO:0000256" key="1">
    <source>
        <dbReference type="ARBA" id="ARBA00004370"/>
    </source>
</evidence>
<feature type="transmembrane region" description="Helical" evidence="10">
    <location>
        <begin position="244"/>
        <end position="263"/>
    </location>
</feature>
<feature type="transmembrane region" description="Helical" evidence="10">
    <location>
        <begin position="576"/>
        <end position="595"/>
    </location>
</feature>
<keyword evidence="3 10" id="KW-0812">Transmembrane</keyword>
<evidence type="ECO:0000256" key="2">
    <source>
        <dbReference type="ARBA" id="ARBA00006024"/>
    </source>
</evidence>
<keyword evidence="10" id="KW-1003">Cell membrane</keyword>
<dbReference type="Gene3D" id="3.40.50.1000">
    <property type="entry name" value="HAD superfamily/HAD-like"/>
    <property type="match status" value="1"/>
</dbReference>
<keyword evidence="6 10" id="KW-1133">Transmembrane helix</keyword>
<dbReference type="GO" id="GO:0016463">
    <property type="term" value="F:P-type zinc transporter activity"/>
    <property type="evidence" value="ECO:0007669"/>
    <property type="project" value="UniProtKB-EC"/>
</dbReference>
<comment type="similarity">
    <text evidence="2 10">Belongs to the cation transport ATPase (P-type) (TC 3.A.3) family. Type IB subfamily.</text>
</comment>
<dbReference type="GO" id="GO:0015086">
    <property type="term" value="F:cadmium ion transmembrane transporter activity"/>
    <property type="evidence" value="ECO:0007669"/>
    <property type="project" value="TreeGrafter"/>
</dbReference>
<dbReference type="GO" id="GO:0005886">
    <property type="term" value="C:plasma membrane"/>
    <property type="evidence" value="ECO:0007669"/>
    <property type="project" value="UniProtKB-SubCell"/>
</dbReference>
<dbReference type="EC" id="7.2.2.12" evidence="8"/>
<dbReference type="InterPro" id="IPR036412">
    <property type="entry name" value="HAD-like_sf"/>
</dbReference>
<evidence type="ECO:0000256" key="4">
    <source>
        <dbReference type="ARBA" id="ARBA00022723"/>
    </source>
</evidence>
<dbReference type="OrthoDB" id="9807843at2"/>
<dbReference type="Pfam" id="PF00122">
    <property type="entry name" value="E1-E2_ATPase"/>
    <property type="match status" value="1"/>
</dbReference>
<evidence type="ECO:0000259" key="11">
    <source>
        <dbReference type="Pfam" id="PF00122"/>
    </source>
</evidence>
<dbReference type="InterPro" id="IPR027256">
    <property type="entry name" value="P-typ_ATPase_IB"/>
</dbReference>
<protein>
    <recommendedName>
        <fullName evidence="8">P-type Zn(2+) transporter</fullName>
        <ecNumber evidence="8">7.2.2.12</ecNumber>
    </recommendedName>
</protein>
<dbReference type="GO" id="GO:0005524">
    <property type="term" value="F:ATP binding"/>
    <property type="evidence" value="ECO:0007669"/>
    <property type="project" value="UniProtKB-UniRule"/>
</dbReference>
<evidence type="ECO:0000256" key="7">
    <source>
        <dbReference type="ARBA" id="ARBA00023136"/>
    </source>
</evidence>
<keyword evidence="10" id="KW-0067">ATP-binding</keyword>
<dbReference type="InterPro" id="IPR023298">
    <property type="entry name" value="ATPase_P-typ_TM_dom_sf"/>
</dbReference>
<evidence type="ECO:0000313" key="13">
    <source>
        <dbReference type="Proteomes" id="UP000269692"/>
    </source>
</evidence>
<keyword evidence="13" id="KW-1185">Reference proteome</keyword>
<accession>A0A3L7A8A7</accession>
<dbReference type="PRINTS" id="PR00120">
    <property type="entry name" value="HATPASE"/>
</dbReference>
<dbReference type="InterPro" id="IPR008250">
    <property type="entry name" value="ATPase_P-typ_transduc_dom_A_sf"/>
</dbReference>
<dbReference type="NCBIfam" id="TIGR01494">
    <property type="entry name" value="ATPase_P-type"/>
    <property type="match status" value="2"/>
</dbReference>